<protein>
    <submittedName>
        <fullName evidence="2">Uncharacterized protein</fullName>
    </submittedName>
</protein>
<feature type="region of interest" description="Disordered" evidence="1">
    <location>
        <begin position="59"/>
        <end position="95"/>
    </location>
</feature>
<evidence type="ECO:0000256" key="1">
    <source>
        <dbReference type="SAM" id="MobiDB-lite"/>
    </source>
</evidence>
<feature type="compositionally biased region" description="Low complexity" evidence="1">
    <location>
        <begin position="1"/>
        <end position="13"/>
    </location>
</feature>
<dbReference type="EMBL" id="MN740010">
    <property type="protein sequence ID" value="QHT83602.1"/>
    <property type="molecule type" value="Genomic_DNA"/>
</dbReference>
<dbReference type="AlphaFoldDB" id="A0A6C0HSP3"/>
<name>A0A6C0HSP3_9ZZZZ</name>
<reference evidence="2" key="1">
    <citation type="journal article" date="2020" name="Nature">
        <title>Giant virus diversity and host interactions through global metagenomics.</title>
        <authorList>
            <person name="Schulz F."/>
            <person name="Roux S."/>
            <person name="Paez-Espino D."/>
            <person name="Jungbluth S."/>
            <person name="Walsh D.A."/>
            <person name="Denef V.J."/>
            <person name="McMahon K.D."/>
            <person name="Konstantinidis K.T."/>
            <person name="Eloe-Fadrosh E.A."/>
            <person name="Kyrpides N.C."/>
            <person name="Woyke T."/>
        </authorList>
    </citation>
    <scope>NUCLEOTIDE SEQUENCE</scope>
    <source>
        <strain evidence="2">GVMAG-M-3300023184-168</strain>
    </source>
</reference>
<feature type="compositionally biased region" description="Basic and acidic residues" evidence="1">
    <location>
        <begin position="19"/>
        <end position="34"/>
    </location>
</feature>
<feature type="compositionally biased region" description="Basic residues" evidence="1">
    <location>
        <begin position="67"/>
        <end position="95"/>
    </location>
</feature>
<organism evidence="2">
    <name type="scientific">viral metagenome</name>
    <dbReference type="NCBI Taxonomy" id="1070528"/>
    <lineage>
        <taxon>unclassified sequences</taxon>
        <taxon>metagenomes</taxon>
        <taxon>organismal metagenomes</taxon>
    </lineage>
</organism>
<proteinExistence type="predicted"/>
<accession>A0A6C0HSP3</accession>
<sequence>MDPNNNDINKNSNGVESTRSPEKVIESPKQESPKKSFFSYLNPFSNSETKVECINKCNKKYPTTIGGKKHRSKKNKNSKRKTRKSKSKKSKKSKK</sequence>
<evidence type="ECO:0000313" key="2">
    <source>
        <dbReference type="EMBL" id="QHT83602.1"/>
    </source>
</evidence>
<feature type="region of interest" description="Disordered" evidence="1">
    <location>
        <begin position="1"/>
        <end position="40"/>
    </location>
</feature>